<name>A0AA40I3Q0_CNENI</name>
<proteinExistence type="predicted"/>
<protein>
    <submittedName>
        <fullName evidence="1">Uncharacterized protein</fullName>
    </submittedName>
</protein>
<accession>A0AA40I3Q0</accession>
<dbReference type="AlphaFoldDB" id="A0AA40I3Q0"/>
<organism evidence="1 2">
    <name type="scientific">Cnephaeus nilssonii</name>
    <name type="common">Northern bat</name>
    <name type="synonym">Eptesicus nilssonii</name>
    <dbReference type="NCBI Taxonomy" id="3371016"/>
    <lineage>
        <taxon>Eukaryota</taxon>
        <taxon>Metazoa</taxon>
        <taxon>Chordata</taxon>
        <taxon>Craniata</taxon>
        <taxon>Vertebrata</taxon>
        <taxon>Euteleostomi</taxon>
        <taxon>Mammalia</taxon>
        <taxon>Eutheria</taxon>
        <taxon>Laurasiatheria</taxon>
        <taxon>Chiroptera</taxon>
        <taxon>Yangochiroptera</taxon>
        <taxon>Vespertilionidae</taxon>
        <taxon>Cnephaeus</taxon>
    </lineage>
</organism>
<dbReference type="Proteomes" id="UP001177744">
    <property type="component" value="Unassembled WGS sequence"/>
</dbReference>
<evidence type="ECO:0000313" key="1">
    <source>
        <dbReference type="EMBL" id="KAK1342415.1"/>
    </source>
</evidence>
<reference evidence="1" key="1">
    <citation type="submission" date="2023-06" db="EMBL/GenBank/DDBJ databases">
        <title>Reference genome for the Northern bat (Eptesicus nilssonii), a most northern bat species.</title>
        <authorList>
            <person name="Laine V.N."/>
            <person name="Pulliainen A.T."/>
            <person name="Lilley T.M."/>
        </authorList>
    </citation>
    <scope>NUCLEOTIDE SEQUENCE</scope>
    <source>
        <strain evidence="1">BLF_Eptnil</strain>
        <tissue evidence="1">Kidney</tissue>
    </source>
</reference>
<gene>
    <name evidence="1" type="ORF">QTO34_015180</name>
</gene>
<dbReference type="EMBL" id="JAULJE010000005">
    <property type="protein sequence ID" value="KAK1342415.1"/>
    <property type="molecule type" value="Genomic_DNA"/>
</dbReference>
<sequence>MTASRTLFRREVVTGRCTHGICKETQEVYP</sequence>
<keyword evidence="2" id="KW-1185">Reference proteome</keyword>
<evidence type="ECO:0000313" key="2">
    <source>
        <dbReference type="Proteomes" id="UP001177744"/>
    </source>
</evidence>
<comment type="caution">
    <text evidence="1">The sequence shown here is derived from an EMBL/GenBank/DDBJ whole genome shotgun (WGS) entry which is preliminary data.</text>
</comment>